<evidence type="ECO:0000313" key="2">
    <source>
        <dbReference type="Proteomes" id="UP001054945"/>
    </source>
</evidence>
<accession>A0AAV4Y013</accession>
<organism evidence="1 2">
    <name type="scientific">Caerostris extrusa</name>
    <name type="common">Bark spider</name>
    <name type="synonym">Caerostris bankana</name>
    <dbReference type="NCBI Taxonomy" id="172846"/>
    <lineage>
        <taxon>Eukaryota</taxon>
        <taxon>Metazoa</taxon>
        <taxon>Ecdysozoa</taxon>
        <taxon>Arthropoda</taxon>
        <taxon>Chelicerata</taxon>
        <taxon>Arachnida</taxon>
        <taxon>Araneae</taxon>
        <taxon>Araneomorphae</taxon>
        <taxon>Entelegynae</taxon>
        <taxon>Araneoidea</taxon>
        <taxon>Araneidae</taxon>
        <taxon>Caerostris</taxon>
    </lineage>
</organism>
<protein>
    <submittedName>
        <fullName evidence="1">Uncharacterized protein</fullName>
    </submittedName>
</protein>
<dbReference type="Proteomes" id="UP001054945">
    <property type="component" value="Unassembled WGS sequence"/>
</dbReference>
<reference evidence="1 2" key="1">
    <citation type="submission" date="2021-06" db="EMBL/GenBank/DDBJ databases">
        <title>Caerostris extrusa draft genome.</title>
        <authorList>
            <person name="Kono N."/>
            <person name="Arakawa K."/>
        </authorList>
    </citation>
    <scope>NUCLEOTIDE SEQUENCE [LARGE SCALE GENOMIC DNA]</scope>
</reference>
<dbReference type="EMBL" id="BPLR01018508">
    <property type="protein sequence ID" value="GIZ00139.1"/>
    <property type="molecule type" value="Genomic_DNA"/>
</dbReference>
<proteinExistence type="predicted"/>
<evidence type="ECO:0000313" key="1">
    <source>
        <dbReference type="EMBL" id="GIZ00139.1"/>
    </source>
</evidence>
<sequence>MDDRIEMLHVLRRIPFAFQQRQSLTWRQINSIAVQYHTIHHALCDRRLWSVTIDSLRCNYDDPIICGLHVEASIATFSSGSD</sequence>
<comment type="caution">
    <text evidence="1">The sequence shown here is derived from an EMBL/GenBank/DDBJ whole genome shotgun (WGS) entry which is preliminary data.</text>
</comment>
<dbReference type="AlphaFoldDB" id="A0AAV4Y013"/>
<name>A0AAV4Y013_CAEEX</name>
<gene>
    <name evidence="1" type="ORF">CEXT_439831</name>
</gene>
<keyword evidence="2" id="KW-1185">Reference proteome</keyword>